<dbReference type="SUPFAM" id="SSF143865">
    <property type="entry name" value="CorA soluble domain-like"/>
    <property type="match status" value="1"/>
</dbReference>
<dbReference type="OrthoDB" id="165352at2759"/>
<keyword evidence="5 9" id="KW-0812">Transmembrane</keyword>
<feature type="coiled-coil region" evidence="8">
    <location>
        <begin position="238"/>
        <end position="265"/>
    </location>
</feature>
<comment type="similarity">
    <text evidence="2">Belongs to the CorA metal ion transporter (MIT) (TC 1.A.35) family.</text>
</comment>
<dbReference type="Proteomes" id="UP000332933">
    <property type="component" value="Unassembled WGS sequence"/>
</dbReference>
<keyword evidence="3" id="KW-0813">Transport</keyword>
<dbReference type="InterPro" id="IPR045863">
    <property type="entry name" value="CorA_TM1_TM2"/>
</dbReference>
<dbReference type="GO" id="GO:0015087">
    <property type="term" value="F:cobalt ion transmembrane transporter activity"/>
    <property type="evidence" value="ECO:0007669"/>
    <property type="project" value="TreeGrafter"/>
</dbReference>
<dbReference type="PANTHER" id="PTHR46494:SF1">
    <property type="entry name" value="CORA FAMILY METAL ION TRANSPORTER (EUROFUNG)"/>
    <property type="match status" value="1"/>
</dbReference>
<gene>
    <name evidence="11" type="primary">Aste57867_7124</name>
    <name evidence="10" type="ORF">As57867_007100</name>
    <name evidence="11" type="ORF">ASTE57867_7124</name>
</gene>
<evidence type="ECO:0000256" key="6">
    <source>
        <dbReference type="ARBA" id="ARBA00022989"/>
    </source>
</evidence>
<evidence type="ECO:0000256" key="8">
    <source>
        <dbReference type="SAM" id="Coils"/>
    </source>
</evidence>
<protein>
    <submittedName>
        <fullName evidence="11">Aste57867_7124 protein</fullName>
    </submittedName>
</protein>
<evidence type="ECO:0000256" key="1">
    <source>
        <dbReference type="ARBA" id="ARBA00004651"/>
    </source>
</evidence>
<feature type="transmembrane region" description="Helical" evidence="9">
    <location>
        <begin position="340"/>
        <end position="362"/>
    </location>
</feature>
<reference evidence="11 12" key="1">
    <citation type="submission" date="2019-03" db="EMBL/GenBank/DDBJ databases">
        <authorList>
            <person name="Gaulin E."/>
            <person name="Dumas B."/>
        </authorList>
    </citation>
    <scope>NUCLEOTIDE SEQUENCE [LARGE SCALE GENOMIC DNA]</scope>
    <source>
        <strain evidence="11">CBS 568.67</strain>
    </source>
</reference>
<dbReference type="GO" id="GO:0050897">
    <property type="term" value="F:cobalt ion binding"/>
    <property type="evidence" value="ECO:0007669"/>
    <property type="project" value="TreeGrafter"/>
</dbReference>
<organism evidence="11 12">
    <name type="scientific">Aphanomyces stellatus</name>
    <dbReference type="NCBI Taxonomy" id="120398"/>
    <lineage>
        <taxon>Eukaryota</taxon>
        <taxon>Sar</taxon>
        <taxon>Stramenopiles</taxon>
        <taxon>Oomycota</taxon>
        <taxon>Saprolegniomycetes</taxon>
        <taxon>Saprolegniales</taxon>
        <taxon>Verrucalvaceae</taxon>
        <taxon>Aphanomyces</taxon>
    </lineage>
</organism>
<keyword evidence="8" id="KW-0175">Coiled coil</keyword>
<dbReference type="GO" id="GO:0000287">
    <property type="term" value="F:magnesium ion binding"/>
    <property type="evidence" value="ECO:0007669"/>
    <property type="project" value="TreeGrafter"/>
</dbReference>
<dbReference type="GO" id="GO:0005886">
    <property type="term" value="C:plasma membrane"/>
    <property type="evidence" value="ECO:0007669"/>
    <property type="project" value="UniProtKB-SubCell"/>
</dbReference>
<dbReference type="Gene3D" id="1.20.58.340">
    <property type="entry name" value="Magnesium transport protein CorA, transmembrane region"/>
    <property type="match status" value="2"/>
</dbReference>
<evidence type="ECO:0000256" key="7">
    <source>
        <dbReference type="ARBA" id="ARBA00023136"/>
    </source>
</evidence>
<evidence type="ECO:0000313" key="12">
    <source>
        <dbReference type="Proteomes" id="UP000332933"/>
    </source>
</evidence>
<dbReference type="EMBL" id="VJMH01003692">
    <property type="protein sequence ID" value="KAF0705130.1"/>
    <property type="molecule type" value="Genomic_DNA"/>
</dbReference>
<evidence type="ECO:0000313" key="11">
    <source>
        <dbReference type="EMBL" id="VFT84056.1"/>
    </source>
</evidence>
<keyword evidence="12" id="KW-1185">Reference proteome</keyword>
<proteinExistence type="inferred from homology"/>
<keyword evidence="4" id="KW-1003">Cell membrane</keyword>
<dbReference type="SUPFAM" id="SSF144083">
    <property type="entry name" value="Magnesium transport protein CorA, transmembrane region"/>
    <property type="match status" value="1"/>
</dbReference>
<evidence type="ECO:0000256" key="3">
    <source>
        <dbReference type="ARBA" id="ARBA00022448"/>
    </source>
</evidence>
<sequence length="371" mass="41549">MEDTIELNERPKFDVYETHRCVVFPILNQTLKRFPVTATQSRHSQSSKTWSSSSDDLMRDHFELTEEHVAIFVVGDDTFITVEPSSDASILSILLTSTACSVKCSCTHTWNGVLAYSLIVNDVMSADQCTEMHAETPVKNCKIGGDNCVDHVVHLRRLGFAAHEAAANCPSMIVHVATVRLVMSGGVTAVEETFKYIARRLDAPAPLVHVFHPRSVTTTSTFSLHGAGCDCGRNDGVIDDVRAYLMALEKELDALRHNFNNVTLRDVHNELGKLPRVIKPTRDVPESLLDSRDLPETTKTYLRDVYDHLKCILDEIELQFQICRDLMEEYREAKATQMNYVVYTLTIVTTVFLPAQFLTGVYGMDFGTLVG</sequence>
<dbReference type="PANTHER" id="PTHR46494">
    <property type="entry name" value="CORA FAMILY METAL ION TRANSPORTER (EUROFUNG)"/>
    <property type="match status" value="1"/>
</dbReference>
<dbReference type="InterPro" id="IPR002523">
    <property type="entry name" value="MgTranspt_CorA/ZnTranspt_ZntB"/>
</dbReference>
<evidence type="ECO:0000256" key="5">
    <source>
        <dbReference type="ARBA" id="ARBA00022692"/>
    </source>
</evidence>
<dbReference type="GO" id="GO:0015095">
    <property type="term" value="F:magnesium ion transmembrane transporter activity"/>
    <property type="evidence" value="ECO:0007669"/>
    <property type="project" value="TreeGrafter"/>
</dbReference>
<dbReference type="InterPro" id="IPR045861">
    <property type="entry name" value="CorA_cytoplasmic_dom"/>
</dbReference>
<evidence type="ECO:0000256" key="4">
    <source>
        <dbReference type="ARBA" id="ARBA00022475"/>
    </source>
</evidence>
<dbReference type="AlphaFoldDB" id="A0A485KI07"/>
<reference evidence="10" key="2">
    <citation type="submission" date="2019-06" db="EMBL/GenBank/DDBJ databases">
        <title>Genomics analysis of Aphanomyces spp. identifies a new class of oomycete effector associated with host adaptation.</title>
        <authorList>
            <person name="Gaulin E."/>
        </authorList>
    </citation>
    <scope>NUCLEOTIDE SEQUENCE</scope>
    <source>
        <strain evidence="10">CBS 578.67</strain>
    </source>
</reference>
<evidence type="ECO:0000256" key="9">
    <source>
        <dbReference type="SAM" id="Phobius"/>
    </source>
</evidence>
<dbReference type="Pfam" id="PF01544">
    <property type="entry name" value="CorA"/>
    <property type="match status" value="1"/>
</dbReference>
<keyword evidence="7 9" id="KW-0472">Membrane</keyword>
<evidence type="ECO:0000313" key="10">
    <source>
        <dbReference type="EMBL" id="KAF0705130.1"/>
    </source>
</evidence>
<accession>A0A485KI07</accession>
<comment type="subcellular location">
    <subcellularLocation>
        <location evidence="1">Cell membrane</location>
        <topology evidence="1">Multi-pass membrane protein</topology>
    </subcellularLocation>
</comment>
<name>A0A485KI07_9STRA</name>
<keyword evidence="6 9" id="KW-1133">Transmembrane helix</keyword>
<dbReference type="EMBL" id="CAADRA010003704">
    <property type="protein sequence ID" value="VFT84056.1"/>
    <property type="molecule type" value="Genomic_DNA"/>
</dbReference>
<evidence type="ECO:0000256" key="2">
    <source>
        <dbReference type="ARBA" id="ARBA00009765"/>
    </source>
</evidence>